<accession>A0A0D6JRT3</accession>
<name>A0A0D6JRT3_9EURY</name>
<protein>
    <submittedName>
        <fullName evidence="3">Stress response protein NhaX</fullName>
    </submittedName>
</protein>
<dbReference type="PRINTS" id="PR01438">
    <property type="entry name" value="UNVRSLSTRESS"/>
</dbReference>
<dbReference type="InterPro" id="IPR014729">
    <property type="entry name" value="Rossmann-like_a/b/a_fold"/>
</dbReference>
<evidence type="ECO:0000259" key="2">
    <source>
        <dbReference type="Pfam" id="PF00582"/>
    </source>
</evidence>
<dbReference type="Proteomes" id="UP000198902">
    <property type="component" value="Unassembled WGS sequence"/>
</dbReference>
<dbReference type="SUPFAM" id="SSF52402">
    <property type="entry name" value="Adenine nucleotide alpha hydrolases-like"/>
    <property type="match status" value="1"/>
</dbReference>
<sequence>METILVAVDGSPLSKRAFEQALAHADSTVLALHVINPTDPGYSAPFDADISTEPLHGSEEWYERAQELADGIFEELAALADGSGVELGTETLRGDPARTIVDYARRKGVDAVYLGGHGRAGETDLLFGSVAELVAGRAPMSVMVVR</sequence>
<dbReference type="InterPro" id="IPR006015">
    <property type="entry name" value="Universal_stress_UspA"/>
</dbReference>
<keyword evidence="4" id="KW-1185">Reference proteome</keyword>
<gene>
    <name evidence="3" type="primary">nhaX</name>
    <name evidence="3" type="ORF">BN996_02074</name>
</gene>
<evidence type="ECO:0000313" key="3">
    <source>
        <dbReference type="EMBL" id="CQR50592.1"/>
    </source>
</evidence>
<reference evidence="4" key="1">
    <citation type="submission" date="2015-03" db="EMBL/GenBank/DDBJ databases">
        <authorList>
            <person name="Urmite Genomes"/>
        </authorList>
    </citation>
    <scope>NUCLEOTIDE SEQUENCE [LARGE SCALE GENOMIC DNA]</scope>
    <source>
        <strain evidence="4">Arc-Hr</strain>
    </source>
</reference>
<evidence type="ECO:0000256" key="1">
    <source>
        <dbReference type="ARBA" id="ARBA00008791"/>
    </source>
</evidence>
<proteinExistence type="inferred from homology"/>
<comment type="similarity">
    <text evidence="1">Belongs to the universal stress protein A family.</text>
</comment>
<dbReference type="RefSeq" id="WP_089778739.1">
    <property type="nucleotide sequence ID" value="NZ_CABLRR010000002.1"/>
</dbReference>
<evidence type="ECO:0000313" key="4">
    <source>
        <dbReference type="Proteomes" id="UP000198902"/>
    </source>
</evidence>
<dbReference type="OrthoDB" id="105697at2157"/>
<organism evidence="3 4">
    <name type="scientific">Haloferax massiliensis</name>
    <dbReference type="NCBI Taxonomy" id="1476858"/>
    <lineage>
        <taxon>Archaea</taxon>
        <taxon>Methanobacteriati</taxon>
        <taxon>Methanobacteriota</taxon>
        <taxon>Stenosarchaea group</taxon>
        <taxon>Halobacteria</taxon>
        <taxon>Halobacteriales</taxon>
        <taxon>Haloferacaceae</taxon>
        <taxon>Haloferax</taxon>
    </lineage>
</organism>
<dbReference type="PANTHER" id="PTHR46268">
    <property type="entry name" value="STRESS RESPONSE PROTEIN NHAX"/>
    <property type="match status" value="1"/>
</dbReference>
<dbReference type="PANTHER" id="PTHR46268:SF24">
    <property type="entry name" value="UNIVERSAL STRESS PROTEIN"/>
    <property type="match status" value="1"/>
</dbReference>
<dbReference type="CDD" id="cd00293">
    <property type="entry name" value="USP-like"/>
    <property type="match status" value="1"/>
</dbReference>
<dbReference type="Pfam" id="PF00582">
    <property type="entry name" value="Usp"/>
    <property type="match status" value="1"/>
</dbReference>
<dbReference type="Gene3D" id="3.40.50.620">
    <property type="entry name" value="HUPs"/>
    <property type="match status" value="1"/>
</dbReference>
<dbReference type="AlphaFoldDB" id="A0A0D6JRT3"/>
<dbReference type="InterPro" id="IPR006016">
    <property type="entry name" value="UspA"/>
</dbReference>
<feature type="domain" description="UspA" evidence="2">
    <location>
        <begin position="2"/>
        <end position="146"/>
    </location>
</feature>
<dbReference type="EMBL" id="CSTE01000002">
    <property type="protein sequence ID" value="CQR50592.1"/>
    <property type="molecule type" value="Genomic_DNA"/>
</dbReference>